<keyword evidence="3" id="KW-1185">Reference proteome</keyword>
<dbReference type="EMBL" id="JBHUDX010000024">
    <property type="protein sequence ID" value="MFD1658546.1"/>
    <property type="molecule type" value="Genomic_DNA"/>
</dbReference>
<feature type="transmembrane region" description="Helical" evidence="1">
    <location>
        <begin position="25"/>
        <end position="46"/>
    </location>
</feature>
<evidence type="ECO:0008006" key="4">
    <source>
        <dbReference type="Google" id="ProtNLM"/>
    </source>
</evidence>
<comment type="caution">
    <text evidence="2">The sequence shown here is derived from an EMBL/GenBank/DDBJ whole genome shotgun (WGS) entry which is preliminary data.</text>
</comment>
<keyword evidence="1" id="KW-0472">Membrane</keyword>
<proteinExistence type="predicted"/>
<evidence type="ECO:0000313" key="3">
    <source>
        <dbReference type="Proteomes" id="UP001597261"/>
    </source>
</evidence>
<gene>
    <name evidence="2" type="ORF">ACFSL4_10070</name>
</gene>
<keyword evidence="1" id="KW-1133">Transmembrane helix</keyword>
<sequence>MALFLFLIIVAIALGLVGAVVKGLFYLLVIGIVVFVAAFVLLGARWSRSRRRPVR</sequence>
<organism evidence="2 3">
    <name type="scientific">Streptomyces caeni</name>
    <dbReference type="NCBI Taxonomy" id="2307231"/>
    <lineage>
        <taxon>Bacteria</taxon>
        <taxon>Bacillati</taxon>
        <taxon>Actinomycetota</taxon>
        <taxon>Actinomycetes</taxon>
        <taxon>Kitasatosporales</taxon>
        <taxon>Streptomycetaceae</taxon>
        <taxon>Streptomyces</taxon>
    </lineage>
</organism>
<name>A0ABW4INL4_9ACTN</name>
<protein>
    <recommendedName>
        <fullName evidence="4">DUF1328 domain-containing protein</fullName>
    </recommendedName>
</protein>
<keyword evidence="1" id="KW-0812">Transmembrane</keyword>
<evidence type="ECO:0000256" key="1">
    <source>
        <dbReference type="SAM" id="Phobius"/>
    </source>
</evidence>
<dbReference type="Proteomes" id="UP001597261">
    <property type="component" value="Unassembled WGS sequence"/>
</dbReference>
<evidence type="ECO:0000313" key="2">
    <source>
        <dbReference type="EMBL" id="MFD1658546.1"/>
    </source>
</evidence>
<accession>A0ABW4INL4</accession>
<reference evidence="3" key="1">
    <citation type="journal article" date="2019" name="Int. J. Syst. Evol. Microbiol.">
        <title>The Global Catalogue of Microorganisms (GCM) 10K type strain sequencing project: providing services to taxonomists for standard genome sequencing and annotation.</title>
        <authorList>
            <consortium name="The Broad Institute Genomics Platform"/>
            <consortium name="The Broad Institute Genome Sequencing Center for Infectious Disease"/>
            <person name="Wu L."/>
            <person name="Ma J."/>
        </authorList>
    </citation>
    <scope>NUCLEOTIDE SEQUENCE [LARGE SCALE GENOMIC DNA]</scope>
    <source>
        <strain evidence="3">CGMCC 1.12470</strain>
    </source>
</reference>
<dbReference type="RefSeq" id="WP_381080771.1">
    <property type="nucleotide sequence ID" value="NZ_JBHUDX010000024.1"/>
</dbReference>